<dbReference type="Proteomes" id="UP000765509">
    <property type="component" value="Unassembled WGS sequence"/>
</dbReference>
<dbReference type="OrthoDB" id="2507294at2759"/>
<organism evidence="1 2">
    <name type="scientific">Austropuccinia psidii MF-1</name>
    <dbReference type="NCBI Taxonomy" id="1389203"/>
    <lineage>
        <taxon>Eukaryota</taxon>
        <taxon>Fungi</taxon>
        <taxon>Dikarya</taxon>
        <taxon>Basidiomycota</taxon>
        <taxon>Pucciniomycotina</taxon>
        <taxon>Pucciniomycetes</taxon>
        <taxon>Pucciniales</taxon>
        <taxon>Sphaerophragmiaceae</taxon>
        <taxon>Austropuccinia</taxon>
    </lineage>
</organism>
<dbReference type="AlphaFoldDB" id="A0A9Q3JLR4"/>
<evidence type="ECO:0000313" key="1">
    <source>
        <dbReference type="EMBL" id="MBW0564466.1"/>
    </source>
</evidence>
<dbReference type="EMBL" id="AVOT02075863">
    <property type="protein sequence ID" value="MBW0564466.1"/>
    <property type="molecule type" value="Genomic_DNA"/>
</dbReference>
<comment type="caution">
    <text evidence="1">The sequence shown here is derived from an EMBL/GenBank/DDBJ whole genome shotgun (WGS) entry which is preliminary data.</text>
</comment>
<gene>
    <name evidence="1" type="ORF">O181_104181</name>
</gene>
<accession>A0A9Q3JLR4</accession>
<sequence length="95" mass="11050">MINMKILRKWGGELENAMRCICVDPCSSEDYIDAMEDIINRKRIGKTWTRSPMASKMIPKIFKKDKRPERPVLKLHKCGRTSHLAKTCTKKTNPM</sequence>
<evidence type="ECO:0000313" key="2">
    <source>
        <dbReference type="Proteomes" id="UP000765509"/>
    </source>
</evidence>
<keyword evidence="2" id="KW-1185">Reference proteome</keyword>
<reference evidence="1" key="1">
    <citation type="submission" date="2021-03" db="EMBL/GenBank/DDBJ databases">
        <title>Draft genome sequence of rust myrtle Austropuccinia psidii MF-1, a brazilian biotype.</title>
        <authorList>
            <person name="Quecine M.C."/>
            <person name="Pachon D.M.R."/>
            <person name="Bonatelli M.L."/>
            <person name="Correr F.H."/>
            <person name="Franceschini L.M."/>
            <person name="Leite T.F."/>
            <person name="Margarido G.R.A."/>
            <person name="Almeida C.A."/>
            <person name="Ferrarezi J.A."/>
            <person name="Labate C.A."/>
        </authorList>
    </citation>
    <scope>NUCLEOTIDE SEQUENCE</scope>
    <source>
        <strain evidence="1">MF-1</strain>
    </source>
</reference>
<name>A0A9Q3JLR4_9BASI</name>
<protein>
    <submittedName>
        <fullName evidence="1">Uncharacterized protein</fullName>
    </submittedName>
</protein>
<proteinExistence type="predicted"/>